<evidence type="ECO:0000313" key="1">
    <source>
        <dbReference type="EMBL" id="KAJ7528270.1"/>
    </source>
</evidence>
<dbReference type="Proteomes" id="UP001162992">
    <property type="component" value="Chromosome 16"/>
</dbReference>
<evidence type="ECO:0000313" key="2">
    <source>
        <dbReference type="Proteomes" id="UP001162992"/>
    </source>
</evidence>
<proteinExistence type="predicted"/>
<organism evidence="1 2">
    <name type="scientific">Diphasiastrum complanatum</name>
    <name type="common">Issler's clubmoss</name>
    <name type="synonym">Lycopodium complanatum</name>
    <dbReference type="NCBI Taxonomy" id="34168"/>
    <lineage>
        <taxon>Eukaryota</taxon>
        <taxon>Viridiplantae</taxon>
        <taxon>Streptophyta</taxon>
        <taxon>Embryophyta</taxon>
        <taxon>Tracheophyta</taxon>
        <taxon>Lycopodiopsida</taxon>
        <taxon>Lycopodiales</taxon>
        <taxon>Lycopodiaceae</taxon>
        <taxon>Lycopodioideae</taxon>
        <taxon>Diphasiastrum</taxon>
    </lineage>
</organism>
<protein>
    <submittedName>
        <fullName evidence="1">Uncharacterized protein</fullName>
    </submittedName>
</protein>
<keyword evidence="2" id="KW-1185">Reference proteome</keyword>
<accession>A0ACC2BEV9</accession>
<comment type="caution">
    <text evidence="1">The sequence shown here is derived from an EMBL/GenBank/DDBJ whole genome shotgun (WGS) entry which is preliminary data.</text>
</comment>
<reference evidence="2" key="1">
    <citation type="journal article" date="2024" name="Proc. Natl. Acad. Sci. U.S.A.">
        <title>Extraordinary preservation of gene collinearity over three hundred million years revealed in homosporous lycophytes.</title>
        <authorList>
            <person name="Li C."/>
            <person name="Wickell D."/>
            <person name="Kuo L.Y."/>
            <person name="Chen X."/>
            <person name="Nie B."/>
            <person name="Liao X."/>
            <person name="Peng D."/>
            <person name="Ji J."/>
            <person name="Jenkins J."/>
            <person name="Williams M."/>
            <person name="Shu S."/>
            <person name="Plott C."/>
            <person name="Barry K."/>
            <person name="Rajasekar S."/>
            <person name="Grimwood J."/>
            <person name="Han X."/>
            <person name="Sun S."/>
            <person name="Hou Z."/>
            <person name="He W."/>
            <person name="Dai G."/>
            <person name="Sun C."/>
            <person name="Schmutz J."/>
            <person name="Leebens-Mack J.H."/>
            <person name="Li F.W."/>
            <person name="Wang L."/>
        </authorList>
    </citation>
    <scope>NUCLEOTIDE SEQUENCE [LARGE SCALE GENOMIC DNA]</scope>
    <source>
        <strain evidence="2">cv. PW_Plant_1</strain>
    </source>
</reference>
<name>A0ACC2BEV9_DIPCM</name>
<sequence length="94" mass="10734">MAENSKHKRNMEEAVDVTAPEMISCRRKRDPNASLVGDIRDHFDEFVHASMDEHKNCFKKTFKKMFGMYKNVPASTSQQASVESLLPLKVTTSE</sequence>
<dbReference type="EMBL" id="CM055107">
    <property type="protein sequence ID" value="KAJ7528270.1"/>
    <property type="molecule type" value="Genomic_DNA"/>
</dbReference>
<gene>
    <name evidence="1" type="ORF">O6H91_16G092300</name>
</gene>